<dbReference type="FunFam" id="1.10.20.10:FF:000016">
    <property type="entry name" value="Histone H2B"/>
    <property type="match status" value="1"/>
</dbReference>
<dbReference type="OMA" id="ANTHEDF"/>
<reference evidence="13 14" key="1">
    <citation type="submission" date="2015-07" db="EMBL/GenBank/DDBJ databases">
        <title>The genome of Dufourea novaeangliae.</title>
        <authorList>
            <person name="Pan H."/>
            <person name="Kapheim K."/>
        </authorList>
    </citation>
    <scope>NUCLEOTIDE SEQUENCE [LARGE SCALE GENOMIC DNA]</scope>
    <source>
        <strain evidence="13">0120121106</strain>
        <tissue evidence="13">Whole body</tissue>
    </source>
</reference>
<evidence type="ECO:0000256" key="2">
    <source>
        <dbReference type="ARBA" id="ARBA00004123"/>
    </source>
</evidence>
<proteinExistence type="inferred from homology"/>
<evidence type="ECO:0000313" key="14">
    <source>
        <dbReference type="Proteomes" id="UP000076502"/>
    </source>
</evidence>
<dbReference type="PANTHER" id="PTHR23428">
    <property type="entry name" value="HISTONE H2B"/>
    <property type="match status" value="1"/>
</dbReference>
<dbReference type="GO" id="GO:0003677">
    <property type="term" value="F:DNA binding"/>
    <property type="evidence" value="ECO:0007669"/>
    <property type="project" value="UniProtKB-KW"/>
</dbReference>
<evidence type="ECO:0000256" key="11">
    <source>
        <dbReference type="SAM" id="MobiDB-lite"/>
    </source>
</evidence>
<dbReference type="Pfam" id="PF00125">
    <property type="entry name" value="Histone"/>
    <property type="match status" value="1"/>
</dbReference>
<evidence type="ECO:0000256" key="4">
    <source>
        <dbReference type="ARBA" id="ARBA00006846"/>
    </source>
</evidence>
<comment type="subunit">
    <text evidence="5">The nucleosome is a histone octamer containing two molecules each of H2A, H2B, H3 and H4 assembled in one H3-H4 heterotetramer and two H2A-H2B heterodimers. The octamer wraps approximately 147 bp of DNA.</text>
</comment>
<dbReference type="CDD" id="cd22910">
    <property type="entry name" value="HFD_H2B"/>
    <property type="match status" value="1"/>
</dbReference>
<comment type="function">
    <text evidence="1">Core component of nucleosome. Nucleosomes wrap and compact DNA into chromatin, limiting DNA accessibility to the cellular machineries which require DNA as a template. Histones thereby play a central role in transcription regulation, DNA repair, DNA replication and chromosomal stability. DNA accessibility is regulated via a complex set of post-translational modifications of histones, also called histone code, and nucleosome remodeling.</text>
</comment>
<keyword evidence="10" id="KW-0544">Nucleosome core</keyword>
<evidence type="ECO:0000256" key="1">
    <source>
        <dbReference type="ARBA" id="ARBA00002001"/>
    </source>
</evidence>
<dbReference type="SUPFAM" id="SSF47113">
    <property type="entry name" value="Histone-fold"/>
    <property type="match status" value="1"/>
</dbReference>
<dbReference type="EMBL" id="KQ434783">
    <property type="protein sequence ID" value="KZC04850.1"/>
    <property type="molecule type" value="Genomic_DNA"/>
</dbReference>
<protein>
    <recommendedName>
        <fullName evidence="6">Histone H2B</fullName>
    </recommendedName>
</protein>
<keyword evidence="9" id="KW-0539">Nucleus</keyword>
<dbReference type="PRINTS" id="PR00621">
    <property type="entry name" value="HISTONEH2B"/>
</dbReference>
<dbReference type="GO" id="GO:0046982">
    <property type="term" value="F:protein heterodimerization activity"/>
    <property type="evidence" value="ECO:0007669"/>
    <property type="project" value="InterPro"/>
</dbReference>
<dbReference type="Gene3D" id="1.10.20.10">
    <property type="entry name" value="Histone, subunit A"/>
    <property type="match status" value="1"/>
</dbReference>
<evidence type="ECO:0000256" key="10">
    <source>
        <dbReference type="ARBA" id="ARBA00023269"/>
    </source>
</evidence>
<dbReference type="AlphaFoldDB" id="A0A154P141"/>
<evidence type="ECO:0000256" key="9">
    <source>
        <dbReference type="ARBA" id="ARBA00023242"/>
    </source>
</evidence>
<evidence type="ECO:0000259" key="12">
    <source>
        <dbReference type="Pfam" id="PF00125"/>
    </source>
</evidence>
<dbReference type="InterPro" id="IPR009072">
    <property type="entry name" value="Histone-fold"/>
</dbReference>
<sequence>MPPKISGKAVKKAENAQKNINKADKNKRKKRKENYAIYIYKVLQQVHPDTSISSKAMNIMNGFINNVFERIMAEASQLLFYNKKKTITSRDIQTALRLLLPQELARHAVNEGRKAVTLYMANTHEDFNEK</sequence>
<keyword evidence="14" id="KW-1185">Reference proteome</keyword>
<keyword evidence="7" id="KW-0158">Chromosome</keyword>
<comment type="similarity">
    <text evidence="4">Belongs to the histone H2B family.</text>
</comment>
<dbReference type="GO" id="GO:0030527">
    <property type="term" value="F:structural constituent of chromatin"/>
    <property type="evidence" value="ECO:0007669"/>
    <property type="project" value="InterPro"/>
</dbReference>
<name>A0A154P141_DUFNO</name>
<feature type="domain" description="Core Histone H2A/H2B/H3" evidence="12">
    <location>
        <begin position="19"/>
        <end position="98"/>
    </location>
</feature>
<dbReference type="GO" id="GO:0000786">
    <property type="term" value="C:nucleosome"/>
    <property type="evidence" value="ECO:0007669"/>
    <property type="project" value="UniProtKB-KW"/>
</dbReference>
<dbReference type="InterPro" id="IPR000558">
    <property type="entry name" value="Histone_H2B"/>
</dbReference>
<dbReference type="SMART" id="SM00427">
    <property type="entry name" value="H2B"/>
    <property type="match status" value="1"/>
</dbReference>
<accession>A0A154P141</accession>
<dbReference type="GO" id="GO:0005634">
    <property type="term" value="C:nucleus"/>
    <property type="evidence" value="ECO:0007669"/>
    <property type="project" value="UniProtKB-SubCell"/>
</dbReference>
<dbReference type="Proteomes" id="UP000076502">
    <property type="component" value="Unassembled WGS sequence"/>
</dbReference>
<dbReference type="InterPro" id="IPR007125">
    <property type="entry name" value="H2A/H2B/H3"/>
</dbReference>
<comment type="subcellular location">
    <subcellularLocation>
        <location evidence="3">Chromosome</location>
    </subcellularLocation>
    <subcellularLocation>
        <location evidence="2">Nucleus</location>
    </subcellularLocation>
</comment>
<keyword evidence="8" id="KW-0238">DNA-binding</keyword>
<dbReference type="STRING" id="178035.A0A154P141"/>
<feature type="region of interest" description="Disordered" evidence="11">
    <location>
        <begin position="1"/>
        <end position="30"/>
    </location>
</feature>
<evidence type="ECO:0000256" key="8">
    <source>
        <dbReference type="ARBA" id="ARBA00023125"/>
    </source>
</evidence>
<evidence type="ECO:0000256" key="5">
    <source>
        <dbReference type="ARBA" id="ARBA00011538"/>
    </source>
</evidence>
<evidence type="ECO:0000256" key="6">
    <source>
        <dbReference type="ARBA" id="ARBA00017644"/>
    </source>
</evidence>
<evidence type="ECO:0000256" key="3">
    <source>
        <dbReference type="ARBA" id="ARBA00004286"/>
    </source>
</evidence>
<organism evidence="13 14">
    <name type="scientific">Dufourea novaeangliae</name>
    <name type="common">Sweat bee</name>
    <dbReference type="NCBI Taxonomy" id="178035"/>
    <lineage>
        <taxon>Eukaryota</taxon>
        <taxon>Metazoa</taxon>
        <taxon>Ecdysozoa</taxon>
        <taxon>Arthropoda</taxon>
        <taxon>Hexapoda</taxon>
        <taxon>Insecta</taxon>
        <taxon>Pterygota</taxon>
        <taxon>Neoptera</taxon>
        <taxon>Endopterygota</taxon>
        <taxon>Hymenoptera</taxon>
        <taxon>Apocrita</taxon>
        <taxon>Aculeata</taxon>
        <taxon>Apoidea</taxon>
        <taxon>Anthophila</taxon>
        <taxon>Halictidae</taxon>
        <taxon>Rophitinae</taxon>
        <taxon>Dufourea</taxon>
    </lineage>
</organism>
<evidence type="ECO:0000313" key="13">
    <source>
        <dbReference type="EMBL" id="KZC04850.1"/>
    </source>
</evidence>
<evidence type="ECO:0000256" key="7">
    <source>
        <dbReference type="ARBA" id="ARBA00022454"/>
    </source>
</evidence>
<gene>
    <name evidence="13" type="ORF">WN55_09649</name>
</gene>